<dbReference type="STRING" id="306541.SAMN05421668_101318"/>
<evidence type="ECO:0000256" key="3">
    <source>
        <dbReference type="ARBA" id="ARBA00011956"/>
    </source>
</evidence>
<evidence type="ECO:0000259" key="11">
    <source>
        <dbReference type="Pfam" id="PF21621"/>
    </source>
</evidence>
<keyword evidence="5 7" id="KW-0862">Zinc</keyword>
<feature type="binding site" evidence="8">
    <location>
        <position position="118"/>
    </location>
    <ligand>
        <name>Zn(2+)</name>
        <dbReference type="ChEBI" id="CHEBI:29105"/>
    </ligand>
</feature>
<dbReference type="Gene3D" id="2.60.120.10">
    <property type="entry name" value="Jelly Rolls"/>
    <property type="match status" value="2"/>
</dbReference>
<dbReference type="InterPro" id="IPR051804">
    <property type="entry name" value="Carb_Metab_Reg_Kinase/Isom"/>
</dbReference>
<keyword evidence="15" id="KW-1185">Reference proteome</keyword>
<feature type="binding site" evidence="8">
    <location>
        <position position="175"/>
    </location>
    <ligand>
        <name>Zn(2+)</name>
        <dbReference type="ChEBI" id="CHEBI:29105"/>
    </ligand>
</feature>
<evidence type="ECO:0000313" key="12">
    <source>
        <dbReference type="EMBL" id="GEM05908.1"/>
    </source>
</evidence>
<feature type="domain" description="Phosphomannose isomerase type I catalytic" evidence="10">
    <location>
        <begin position="7"/>
        <end position="107"/>
    </location>
</feature>
<evidence type="ECO:0000313" key="15">
    <source>
        <dbReference type="Proteomes" id="UP000321773"/>
    </source>
</evidence>
<evidence type="ECO:0000256" key="4">
    <source>
        <dbReference type="ARBA" id="ARBA00022723"/>
    </source>
</evidence>
<gene>
    <name evidence="12" type="primary">manA</name>
    <name evidence="12" type="ORF">HMI01_28960</name>
    <name evidence="13" type="ORF">SAMN05421668_101318</name>
</gene>
<dbReference type="SUPFAM" id="SSF51182">
    <property type="entry name" value="RmlC-like cupins"/>
    <property type="match status" value="1"/>
</dbReference>
<feature type="binding site" evidence="8">
    <location>
        <position position="100"/>
    </location>
    <ligand>
        <name>Zn(2+)</name>
        <dbReference type="ChEBI" id="CHEBI:29105"/>
    </ligand>
</feature>
<dbReference type="InterPro" id="IPR014710">
    <property type="entry name" value="RmlC-like_jellyroll"/>
</dbReference>
<reference evidence="13 14" key="1">
    <citation type="submission" date="2016-10" db="EMBL/GenBank/DDBJ databases">
        <authorList>
            <person name="de Groot N.N."/>
        </authorList>
    </citation>
    <scope>NUCLEOTIDE SEQUENCE [LARGE SCALE GENOMIC DNA]</scope>
    <source>
        <strain evidence="13 14">DSM 17074</strain>
    </source>
</reference>
<evidence type="ECO:0000313" key="14">
    <source>
        <dbReference type="Proteomes" id="UP000199139"/>
    </source>
</evidence>
<feature type="active site" evidence="9">
    <location>
        <position position="195"/>
    </location>
</feature>
<proteinExistence type="inferred from homology"/>
<dbReference type="AlphaFoldDB" id="A0A1I6PB29"/>
<dbReference type="Proteomes" id="UP000199139">
    <property type="component" value="Unassembled WGS sequence"/>
</dbReference>
<dbReference type="OrthoDB" id="9808275at2"/>
<reference evidence="12 15" key="2">
    <citation type="submission" date="2019-07" db="EMBL/GenBank/DDBJ databases">
        <title>Whole genome shotgun sequence of Halolactibacillus miurensis NBRC 100873.</title>
        <authorList>
            <person name="Hosoyama A."/>
            <person name="Uohara A."/>
            <person name="Ohji S."/>
            <person name="Ichikawa N."/>
        </authorList>
    </citation>
    <scope>NUCLEOTIDE SEQUENCE [LARGE SCALE GENOMIC DNA]</scope>
    <source>
        <strain evidence="12 15">NBRC 100873</strain>
    </source>
</reference>
<dbReference type="InterPro" id="IPR046457">
    <property type="entry name" value="PMI_typeI_cat"/>
</dbReference>
<protein>
    <recommendedName>
        <fullName evidence="3 7">Mannose-6-phosphate isomerase</fullName>
        <ecNumber evidence="3 7">5.3.1.8</ecNumber>
    </recommendedName>
</protein>
<dbReference type="EMBL" id="BJWJ01000062">
    <property type="protein sequence ID" value="GEM05908.1"/>
    <property type="molecule type" value="Genomic_DNA"/>
</dbReference>
<dbReference type="GO" id="GO:0004476">
    <property type="term" value="F:mannose-6-phosphate isomerase activity"/>
    <property type="evidence" value="ECO:0007669"/>
    <property type="project" value="UniProtKB-UniRule"/>
</dbReference>
<organism evidence="13 14">
    <name type="scientific">Halolactibacillus miurensis</name>
    <dbReference type="NCBI Taxonomy" id="306541"/>
    <lineage>
        <taxon>Bacteria</taxon>
        <taxon>Bacillati</taxon>
        <taxon>Bacillota</taxon>
        <taxon>Bacilli</taxon>
        <taxon>Bacillales</taxon>
        <taxon>Bacillaceae</taxon>
        <taxon>Halolactibacillus</taxon>
    </lineage>
</organism>
<accession>A0A1I6PB29</accession>
<dbReference type="PANTHER" id="PTHR42742">
    <property type="entry name" value="TRANSCRIPTIONAL REPRESSOR MPRA"/>
    <property type="match status" value="1"/>
</dbReference>
<comment type="cofactor">
    <cofactor evidence="8">
        <name>Zn(2+)</name>
        <dbReference type="ChEBI" id="CHEBI:29105"/>
    </cofactor>
    <text evidence="8">Binds 1 zinc ion per subunit.</text>
</comment>
<comment type="similarity">
    <text evidence="2 7">Belongs to the mannose-6-phosphate isomerase type 1 family.</text>
</comment>
<dbReference type="PANTHER" id="PTHR42742:SF3">
    <property type="entry name" value="FRUCTOKINASE"/>
    <property type="match status" value="1"/>
</dbReference>
<evidence type="ECO:0000313" key="13">
    <source>
        <dbReference type="EMBL" id="SFS37407.1"/>
    </source>
</evidence>
<evidence type="ECO:0000256" key="8">
    <source>
        <dbReference type="PIRSR" id="PIRSR036894-1"/>
    </source>
</evidence>
<evidence type="ECO:0000256" key="2">
    <source>
        <dbReference type="ARBA" id="ARBA00010772"/>
    </source>
</evidence>
<dbReference type="EMBL" id="FPAI01000001">
    <property type="protein sequence ID" value="SFS37407.1"/>
    <property type="molecule type" value="Genomic_DNA"/>
</dbReference>
<evidence type="ECO:0000256" key="6">
    <source>
        <dbReference type="ARBA" id="ARBA00023235"/>
    </source>
</evidence>
<name>A0A1I6PB29_9BACI</name>
<dbReference type="InterPro" id="IPR001250">
    <property type="entry name" value="Man6P_Isoase-1"/>
</dbReference>
<dbReference type="RefSeq" id="WP_089852762.1">
    <property type="nucleotide sequence ID" value="NZ_BJWJ01000062.1"/>
</dbReference>
<dbReference type="InterPro" id="IPR014628">
    <property type="entry name" value="Man6P_isomerase_Firm_short"/>
</dbReference>
<keyword evidence="4 7" id="KW-0479">Metal-binding</keyword>
<evidence type="ECO:0000256" key="7">
    <source>
        <dbReference type="PIRNR" id="PIRNR036894"/>
    </source>
</evidence>
<dbReference type="PIRSF" id="PIRSF036894">
    <property type="entry name" value="PMI_Firm_short"/>
    <property type="match status" value="1"/>
</dbReference>
<dbReference type="GO" id="GO:0008270">
    <property type="term" value="F:zinc ion binding"/>
    <property type="evidence" value="ECO:0007669"/>
    <property type="project" value="UniProtKB-UniRule"/>
</dbReference>
<dbReference type="InterPro" id="IPR011051">
    <property type="entry name" value="RmlC_Cupin_sf"/>
</dbReference>
<dbReference type="GO" id="GO:0005975">
    <property type="term" value="P:carbohydrate metabolic process"/>
    <property type="evidence" value="ECO:0007669"/>
    <property type="project" value="UniProtKB-UniRule"/>
</dbReference>
<keyword evidence="6 7" id="KW-0413">Isomerase</keyword>
<feature type="domain" description="Mannose-6-phosphate isomerase cupin" evidence="11">
    <location>
        <begin position="240"/>
        <end position="317"/>
    </location>
</feature>
<evidence type="ECO:0000256" key="1">
    <source>
        <dbReference type="ARBA" id="ARBA00000757"/>
    </source>
</evidence>
<dbReference type="Pfam" id="PF21621">
    <property type="entry name" value="MPI_cupin_dom"/>
    <property type="match status" value="1"/>
</dbReference>
<dbReference type="Proteomes" id="UP000321773">
    <property type="component" value="Unassembled WGS sequence"/>
</dbReference>
<dbReference type="Pfam" id="PF20511">
    <property type="entry name" value="PMI_typeI_cat"/>
    <property type="match status" value="1"/>
</dbReference>
<sequence>MTTQPLFLSPTLQERIWGGDKLKTEFHYDIPSDKTGEAWVISAHENGPSTIENGPLKGKTLTEAWENNRDYFNRSETDTEAYPLLVKILDATEDLSVQVHPDDTYAREKEGVPYGKTECWYVLDAEEDAKIVFGHHAETTEELKTLAENGEWDELLRYVPVKKGDFIYVPSGSIHAIGAGIVILETQQSSDITYRVYDYDRTDDQGNTRELHLDQSIDVTTVPHKDPELSQTQTTEDDLTITHLVKEQYFTVEKWTLTGEVTKSQSEDFLQLSVIDGEGTLTVDGDVYPIKKGAHFILPYGVKTFDLAGNMTLITSYTS</sequence>
<evidence type="ECO:0000256" key="5">
    <source>
        <dbReference type="ARBA" id="ARBA00022833"/>
    </source>
</evidence>
<comment type="catalytic activity">
    <reaction evidence="1 7">
        <text>D-mannose 6-phosphate = D-fructose 6-phosphate</text>
        <dbReference type="Rhea" id="RHEA:12356"/>
        <dbReference type="ChEBI" id="CHEBI:58735"/>
        <dbReference type="ChEBI" id="CHEBI:61527"/>
        <dbReference type="EC" id="5.3.1.8"/>
    </reaction>
</comment>
<dbReference type="NCBIfam" id="TIGR00218">
    <property type="entry name" value="manA"/>
    <property type="match status" value="1"/>
</dbReference>
<dbReference type="EC" id="5.3.1.8" evidence="3 7"/>
<dbReference type="CDD" id="cd07010">
    <property type="entry name" value="cupin_PMI_type_I_N_bac"/>
    <property type="match status" value="1"/>
</dbReference>
<evidence type="ECO:0000259" key="10">
    <source>
        <dbReference type="Pfam" id="PF20511"/>
    </source>
</evidence>
<dbReference type="InterPro" id="IPR049071">
    <property type="entry name" value="MPI_cupin_dom"/>
</dbReference>
<evidence type="ECO:0000256" key="9">
    <source>
        <dbReference type="PIRSR" id="PIRSR036894-2"/>
    </source>
</evidence>